<dbReference type="Proteomes" id="UP001497382">
    <property type="component" value="Unassembled WGS sequence"/>
</dbReference>
<name>A0AAV1YS53_9ARAC</name>
<gene>
    <name evidence="1" type="ORF">LARSCL_LOCUS554</name>
</gene>
<evidence type="ECO:0000313" key="1">
    <source>
        <dbReference type="EMBL" id="CAL1261689.1"/>
    </source>
</evidence>
<proteinExistence type="predicted"/>
<evidence type="ECO:0000313" key="2">
    <source>
        <dbReference type="Proteomes" id="UP001497382"/>
    </source>
</evidence>
<accession>A0AAV1YS53</accession>
<keyword evidence="2" id="KW-1185">Reference proteome</keyword>
<organism evidence="1 2">
    <name type="scientific">Larinioides sclopetarius</name>
    <dbReference type="NCBI Taxonomy" id="280406"/>
    <lineage>
        <taxon>Eukaryota</taxon>
        <taxon>Metazoa</taxon>
        <taxon>Ecdysozoa</taxon>
        <taxon>Arthropoda</taxon>
        <taxon>Chelicerata</taxon>
        <taxon>Arachnida</taxon>
        <taxon>Araneae</taxon>
        <taxon>Araneomorphae</taxon>
        <taxon>Entelegynae</taxon>
        <taxon>Araneoidea</taxon>
        <taxon>Araneidae</taxon>
        <taxon>Larinioides</taxon>
    </lineage>
</organism>
<protein>
    <submittedName>
        <fullName evidence="1">Uncharacterized protein</fullName>
    </submittedName>
</protein>
<dbReference type="AlphaFoldDB" id="A0AAV1YS53"/>
<dbReference type="EMBL" id="CAXIEN010000003">
    <property type="protein sequence ID" value="CAL1261689.1"/>
    <property type="molecule type" value="Genomic_DNA"/>
</dbReference>
<sequence length="174" mass="19846">MATECNEKIILRNEENFSDGHRVQFDFVVYNLDAKKSFVLNQNFFTRCESNSTSWKFRMVIEQIGPNGIANIPVTLSRFDSMNYIVNASINVSFSDCRGETFFGIPRNFVKPRMASGDELVGNVSGFLPLEHQTLFNNLITIRAIVEIRDCHTVVYPPFHPVSFAPENKLIAKM</sequence>
<reference evidence="1 2" key="1">
    <citation type="submission" date="2024-04" db="EMBL/GenBank/DDBJ databases">
        <authorList>
            <person name="Rising A."/>
            <person name="Reimegard J."/>
            <person name="Sonavane S."/>
            <person name="Akerstrom W."/>
            <person name="Nylinder S."/>
            <person name="Hedman E."/>
            <person name="Kallberg Y."/>
        </authorList>
    </citation>
    <scope>NUCLEOTIDE SEQUENCE [LARGE SCALE GENOMIC DNA]</scope>
</reference>
<comment type="caution">
    <text evidence="1">The sequence shown here is derived from an EMBL/GenBank/DDBJ whole genome shotgun (WGS) entry which is preliminary data.</text>
</comment>